<evidence type="ECO:0000256" key="12">
    <source>
        <dbReference type="SAM" id="MobiDB-lite"/>
    </source>
</evidence>
<reference evidence="14" key="1">
    <citation type="submission" date="2022-01" db="EMBL/GenBank/DDBJ databases">
        <authorList>
            <person name="King R."/>
        </authorList>
    </citation>
    <scope>NUCLEOTIDE SEQUENCE</scope>
</reference>
<dbReference type="GO" id="GO:0008289">
    <property type="term" value="F:lipid binding"/>
    <property type="evidence" value="ECO:0007669"/>
    <property type="project" value="UniProtKB-KW"/>
</dbReference>
<feature type="domain" description="START" evidence="13">
    <location>
        <begin position="200"/>
        <end position="389"/>
    </location>
</feature>
<keyword evidence="15" id="KW-1185">Reference proteome</keyword>
<evidence type="ECO:0000256" key="5">
    <source>
        <dbReference type="ARBA" id="ARBA00022990"/>
    </source>
</evidence>
<dbReference type="GO" id="GO:0006869">
    <property type="term" value="P:lipid transport"/>
    <property type="evidence" value="ECO:0007669"/>
    <property type="project" value="UniProtKB-KW"/>
</dbReference>
<dbReference type="Proteomes" id="UP001153712">
    <property type="component" value="Chromosome 7"/>
</dbReference>
<name>A0A9N9U0E0_PHYSR</name>
<feature type="compositionally biased region" description="Polar residues" evidence="12">
    <location>
        <begin position="444"/>
        <end position="462"/>
    </location>
</feature>
<dbReference type="SUPFAM" id="SSF55961">
    <property type="entry name" value="Bet v1-like"/>
    <property type="match status" value="1"/>
</dbReference>
<evidence type="ECO:0000313" key="15">
    <source>
        <dbReference type="Proteomes" id="UP001153712"/>
    </source>
</evidence>
<dbReference type="Gene3D" id="3.30.530.20">
    <property type="match status" value="1"/>
</dbReference>
<protein>
    <recommendedName>
        <fullName evidence="9">Phosphatidylcholine transfer protein</fullName>
    </recommendedName>
    <alternativeName>
        <fullName evidence="11">START domain-containing protein 2</fullName>
    </alternativeName>
    <alternativeName>
        <fullName evidence="10">StAR-related lipid transfer protein 2</fullName>
    </alternativeName>
</protein>
<comment type="subcellular location">
    <subcellularLocation>
        <location evidence="1">Cytoplasm</location>
    </subcellularLocation>
</comment>
<accession>A0A9N9U0E0</accession>
<comment type="subunit">
    <text evidence="8">Interacts with ACOT13/THEM2.</text>
</comment>
<dbReference type="GO" id="GO:0005829">
    <property type="term" value="C:cytosol"/>
    <property type="evidence" value="ECO:0007669"/>
    <property type="project" value="UniProtKB-ARBA"/>
</dbReference>
<keyword evidence="2" id="KW-0813">Transport</keyword>
<keyword evidence="3" id="KW-0963">Cytoplasm</keyword>
<dbReference type="InterPro" id="IPR051213">
    <property type="entry name" value="START_lipid_transfer"/>
</dbReference>
<organism evidence="14 15">
    <name type="scientific">Phyllotreta striolata</name>
    <name type="common">Striped flea beetle</name>
    <name type="synonym">Crioceris striolata</name>
    <dbReference type="NCBI Taxonomy" id="444603"/>
    <lineage>
        <taxon>Eukaryota</taxon>
        <taxon>Metazoa</taxon>
        <taxon>Ecdysozoa</taxon>
        <taxon>Arthropoda</taxon>
        <taxon>Hexapoda</taxon>
        <taxon>Insecta</taxon>
        <taxon>Pterygota</taxon>
        <taxon>Neoptera</taxon>
        <taxon>Endopterygota</taxon>
        <taxon>Coleoptera</taxon>
        <taxon>Polyphaga</taxon>
        <taxon>Cucujiformia</taxon>
        <taxon>Chrysomeloidea</taxon>
        <taxon>Chrysomelidae</taxon>
        <taxon>Galerucinae</taxon>
        <taxon>Alticini</taxon>
        <taxon>Phyllotreta</taxon>
    </lineage>
</organism>
<keyword evidence="4" id="KW-0597">Phosphoprotein</keyword>
<evidence type="ECO:0000256" key="3">
    <source>
        <dbReference type="ARBA" id="ARBA00022490"/>
    </source>
</evidence>
<keyword evidence="5" id="KW-0007">Acetylation</keyword>
<dbReference type="InterPro" id="IPR002913">
    <property type="entry name" value="START_lipid-bd_dom"/>
</dbReference>
<dbReference type="OrthoDB" id="1295045at2759"/>
<evidence type="ECO:0000256" key="2">
    <source>
        <dbReference type="ARBA" id="ARBA00022448"/>
    </source>
</evidence>
<dbReference type="PANTHER" id="PTHR19308:SF8">
    <property type="entry name" value="STAR-RELATED LIPID TRANSFER PROTEIN 7, MITOCHONDRIAL"/>
    <property type="match status" value="1"/>
</dbReference>
<sequence>MFPRRFSELFQPANSNLKNAITNGEFQKVLAQKLIRPNVGFRDFLNASRKFHEILKRGQLFKVLLARPVAPKTHRTNVLKVWAYHCECVFAQRLRRCQQMFSLYSKWWEERALKEFIRKLKQNITKRGRGVALASAAVYNWDQHRISIDEIKKNENQFDYINTLKENTICLACDPTKKDKDKDSMCKCGKAAVPSSKTYDNWVPFVEKTDLVIWRRPHASGSGHYEYKMFGTYNDVSAEDFLNVQVDIDYRRKWDTTAVQLKQGESEELTNSDIIYWEMLWPRLFVNRDYVFNRRYLIDESKKVLYIMSKSTVHPNFPKYADKYRIEDYFSCMVIRPYTDLNKPGLEFVLTYYDNPGVNIPGSVTTWATTRAMPDFLDKLREATRNYKKYCKSEGKSKACEKMKVVFNRQEEGESLDYCSVFREAKKMLIQHAKGESNEDEQDQGNFDDSSDTNGATQTSENESTSFFKYFHPLYYFSS</sequence>
<proteinExistence type="predicted"/>
<dbReference type="Pfam" id="PF01852">
    <property type="entry name" value="START"/>
    <property type="match status" value="1"/>
</dbReference>
<evidence type="ECO:0000313" key="14">
    <source>
        <dbReference type="EMBL" id="CAG9864221.1"/>
    </source>
</evidence>
<dbReference type="FunFam" id="3.30.530.20:FF:000017">
    <property type="entry name" value="Phosphatidylcholine transfer protein, putative"/>
    <property type="match status" value="1"/>
</dbReference>
<dbReference type="PANTHER" id="PTHR19308">
    <property type="entry name" value="PHOSPHATIDYLCHOLINE TRANSFER PROTEIN"/>
    <property type="match status" value="1"/>
</dbReference>
<dbReference type="PROSITE" id="PS50848">
    <property type="entry name" value="START"/>
    <property type="match status" value="1"/>
</dbReference>
<evidence type="ECO:0000259" key="13">
    <source>
        <dbReference type="PROSITE" id="PS50848"/>
    </source>
</evidence>
<evidence type="ECO:0000256" key="1">
    <source>
        <dbReference type="ARBA" id="ARBA00004496"/>
    </source>
</evidence>
<evidence type="ECO:0000256" key="6">
    <source>
        <dbReference type="ARBA" id="ARBA00023055"/>
    </source>
</evidence>
<feature type="region of interest" description="Disordered" evidence="12">
    <location>
        <begin position="433"/>
        <end position="462"/>
    </location>
</feature>
<dbReference type="InterPro" id="IPR023393">
    <property type="entry name" value="START-like_dom_sf"/>
</dbReference>
<keyword evidence="6" id="KW-0445">Lipid transport</keyword>
<keyword evidence="7" id="KW-0446">Lipid-binding</keyword>
<dbReference type="AlphaFoldDB" id="A0A9N9U0E0"/>
<evidence type="ECO:0000256" key="7">
    <source>
        <dbReference type="ARBA" id="ARBA00023121"/>
    </source>
</evidence>
<evidence type="ECO:0000256" key="4">
    <source>
        <dbReference type="ARBA" id="ARBA00022553"/>
    </source>
</evidence>
<dbReference type="EMBL" id="OU900100">
    <property type="protein sequence ID" value="CAG9864221.1"/>
    <property type="molecule type" value="Genomic_DNA"/>
</dbReference>
<evidence type="ECO:0000256" key="11">
    <source>
        <dbReference type="ARBA" id="ARBA00079049"/>
    </source>
</evidence>
<evidence type="ECO:0000256" key="10">
    <source>
        <dbReference type="ARBA" id="ARBA00077188"/>
    </source>
</evidence>
<evidence type="ECO:0000256" key="9">
    <source>
        <dbReference type="ARBA" id="ARBA00069061"/>
    </source>
</evidence>
<gene>
    <name evidence="14" type="ORF">PHYEVI_LOCUS10478</name>
</gene>
<evidence type="ECO:0000256" key="8">
    <source>
        <dbReference type="ARBA" id="ARBA00063535"/>
    </source>
</evidence>